<organism evidence="3 4">
    <name type="scientific">Arctia plantaginis</name>
    <name type="common">Wood tiger moth</name>
    <name type="synonym">Phalaena plantaginis</name>
    <dbReference type="NCBI Taxonomy" id="874455"/>
    <lineage>
        <taxon>Eukaryota</taxon>
        <taxon>Metazoa</taxon>
        <taxon>Ecdysozoa</taxon>
        <taxon>Arthropoda</taxon>
        <taxon>Hexapoda</taxon>
        <taxon>Insecta</taxon>
        <taxon>Pterygota</taxon>
        <taxon>Neoptera</taxon>
        <taxon>Endopterygota</taxon>
        <taxon>Lepidoptera</taxon>
        <taxon>Glossata</taxon>
        <taxon>Ditrysia</taxon>
        <taxon>Noctuoidea</taxon>
        <taxon>Erebidae</taxon>
        <taxon>Arctiinae</taxon>
        <taxon>Arctia</taxon>
    </lineage>
</organism>
<dbReference type="AlphaFoldDB" id="A0A8S0ZIW6"/>
<dbReference type="Pfam" id="PF25325">
    <property type="entry name" value="EF-hand_EFHB_C"/>
    <property type="match status" value="1"/>
</dbReference>
<evidence type="ECO:0000259" key="2">
    <source>
        <dbReference type="Pfam" id="PF25325"/>
    </source>
</evidence>
<evidence type="ECO:0000256" key="1">
    <source>
        <dbReference type="SAM" id="MobiDB-lite"/>
    </source>
</evidence>
<proteinExistence type="predicted"/>
<feature type="domain" description="EFHB C-terminal EF-hand" evidence="2">
    <location>
        <begin position="447"/>
        <end position="517"/>
    </location>
</feature>
<reference evidence="3 4" key="1">
    <citation type="submission" date="2020-04" db="EMBL/GenBank/DDBJ databases">
        <authorList>
            <person name="Wallbank WR R."/>
            <person name="Pardo Diaz C."/>
            <person name="Kozak K."/>
            <person name="Martin S."/>
            <person name="Jiggins C."/>
            <person name="Moest M."/>
            <person name="Warren A I."/>
            <person name="Byers J.R.P. K."/>
            <person name="Montejo-Kovacevich G."/>
            <person name="Yen C E."/>
        </authorList>
    </citation>
    <scope>NUCLEOTIDE SEQUENCE [LARGE SCALE GENOMIC DNA]</scope>
</reference>
<sequence length="521" mass="59011">MPIECRQSSQGGKGNRGMFIERDPNIVAAGLPTAQQNDSVSEALQHYLLKDEVDALTGDAIIPPPKERPRPPLRKPIPLDLRHSGPAGSLVAKAIRPEVRSKFENLVKEFKETSYQSYWNAAVGEVKDPTPMLPEGFDIYGTTFGKATPFHGRLYDIVMPKVPHPDKTPPSKNLCVQVDRKYCTPAYNPELTYGHRTFVDKRGTYARCCLSDDRITLGSGGKAIVSSIQSNFIDANKPGIGLVLAPNNNIREVPQGYAFGILKPPDNVPECLTFCEINKGVGFFRKCLKHLNTLRRGLSKRRLPTFFYNFYLNLKFQDTEHCGWLSKDIVYKHCGIQLIRFDPVLLEPLLSLWHAFDGSKINYKIFVRVINYRIPSPEIPKIPDFLPECLDFRTTYTEMVKPGQTPDTRKMAGLPSGRYLDLDYPISPEGCCAADRICLPQESDVRSCIAPSILTQVFVSHRDMFQKRTPENIRRVFEASGEKFTDDTFDDIWTEAQKLHSQGWVCYETFRKALETHSKDK</sequence>
<dbReference type="OrthoDB" id="2096280at2759"/>
<name>A0A8S0ZIW6_ARCPL</name>
<evidence type="ECO:0000313" key="4">
    <source>
        <dbReference type="Proteomes" id="UP000494106"/>
    </source>
</evidence>
<comment type="caution">
    <text evidence="3">The sequence shown here is derived from an EMBL/GenBank/DDBJ whole genome shotgun (WGS) entry which is preliminary data.</text>
</comment>
<dbReference type="InterPro" id="IPR057428">
    <property type="entry name" value="EFHB_EF-hand_C"/>
</dbReference>
<dbReference type="Proteomes" id="UP000494106">
    <property type="component" value="Unassembled WGS sequence"/>
</dbReference>
<protein>
    <recommendedName>
        <fullName evidence="2">EFHB C-terminal EF-hand domain-containing protein</fullName>
    </recommendedName>
</protein>
<evidence type="ECO:0000313" key="3">
    <source>
        <dbReference type="EMBL" id="CAB3231658.1"/>
    </source>
</evidence>
<accession>A0A8S0ZIW6</accession>
<dbReference type="EMBL" id="CADEBC010000473">
    <property type="protein sequence ID" value="CAB3231658.1"/>
    <property type="molecule type" value="Genomic_DNA"/>
</dbReference>
<gene>
    <name evidence="3" type="ORF">APLA_LOCUS4527</name>
</gene>
<feature type="region of interest" description="Disordered" evidence="1">
    <location>
        <begin position="61"/>
        <end position="81"/>
    </location>
</feature>
<keyword evidence="4" id="KW-1185">Reference proteome</keyword>